<evidence type="ECO:0000256" key="5">
    <source>
        <dbReference type="SAM" id="Phobius"/>
    </source>
</evidence>
<evidence type="ECO:0000313" key="7">
    <source>
        <dbReference type="EMBL" id="MEG3437631.1"/>
    </source>
</evidence>
<dbReference type="RefSeq" id="WP_332865112.1">
    <property type="nucleotide sequence ID" value="NZ_JBAFSM010000018.1"/>
</dbReference>
<keyword evidence="2 5" id="KW-0812">Transmembrane</keyword>
<feature type="transmembrane region" description="Helical" evidence="5">
    <location>
        <begin position="260"/>
        <end position="279"/>
    </location>
</feature>
<feature type="transmembrane region" description="Helical" evidence="5">
    <location>
        <begin position="41"/>
        <end position="60"/>
    </location>
</feature>
<feature type="transmembrane region" description="Helical" evidence="5">
    <location>
        <begin position="359"/>
        <end position="379"/>
    </location>
</feature>
<dbReference type="InterPro" id="IPR011990">
    <property type="entry name" value="TPR-like_helical_dom_sf"/>
</dbReference>
<reference evidence="7 8" key="1">
    <citation type="submission" date="2024-01" db="EMBL/GenBank/DDBJ databases">
        <title>Genomic insights into the taxonomy and metabolism of the cyanobacterium Pannus brasiliensis CCIBt3594.</title>
        <authorList>
            <person name="Machado M."/>
            <person name="Botero N.B."/>
            <person name="Andreote A.P.D."/>
            <person name="Feitosa A.M.T."/>
            <person name="Popin R."/>
            <person name="Sivonen K."/>
            <person name="Fiore M.F."/>
        </authorList>
    </citation>
    <scope>NUCLEOTIDE SEQUENCE [LARGE SCALE GENOMIC DNA]</scope>
    <source>
        <strain evidence="7 8">CCIBt3594</strain>
    </source>
</reference>
<dbReference type="GO" id="GO:0016020">
    <property type="term" value="C:membrane"/>
    <property type="evidence" value="ECO:0007669"/>
    <property type="project" value="UniProtKB-SubCell"/>
</dbReference>
<dbReference type="PANTHER" id="PTHR37422:SF23">
    <property type="entry name" value="TEICHURONIC ACID BIOSYNTHESIS PROTEIN TUAE"/>
    <property type="match status" value="1"/>
</dbReference>
<dbReference type="PANTHER" id="PTHR37422">
    <property type="entry name" value="TEICHURONIC ACID BIOSYNTHESIS PROTEIN TUAE"/>
    <property type="match status" value="1"/>
</dbReference>
<protein>
    <submittedName>
        <fullName evidence="7">O-antigen ligase family protein</fullName>
    </submittedName>
</protein>
<accession>A0AAW9QW27</accession>
<comment type="caution">
    <text evidence="7">The sequence shown here is derived from an EMBL/GenBank/DDBJ whole genome shotgun (WGS) entry which is preliminary data.</text>
</comment>
<feature type="transmembrane region" description="Helical" evidence="5">
    <location>
        <begin position="215"/>
        <end position="231"/>
    </location>
</feature>
<keyword evidence="8" id="KW-1185">Reference proteome</keyword>
<keyword evidence="4 5" id="KW-0472">Membrane</keyword>
<feature type="transmembrane region" description="Helical" evidence="5">
    <location>
        <begin position="190"/>
        <end position="208"/>
    </location>
</feature>
<feature type="transmembrane region" description="Helical" evidence="5">
    <location>
        <begin position="98"/>
        <end position="117"/>
    </location>
</feature>
<name>A0AAW9QW27_9CHRO</name>
<feature type="transmembrane region" description="Helical" evidence="5">
    <location>
        <begin position="12"/>
        <end position="29"/>
    </location>
</feature>
<dbReference type="InterPro" id="IPR007016">
    <property type="entry name" value="O-antigen_ligase-rel_domated"/>
</dbReference>
<proteinExistence type="predicted"/>
<dbReference type="Pfam" id="PF04932">
    <property type="entry name" value="Wzy_C"/>
    <property type="match status" value="1"/>
</dbReference>
<evidence type="ECO:0000313" key="8">
    <source>
        <dbReference type="Proteomes" id="UP001328733"/>
    </source>
</evidence>
<dbReference type="GO" id="GO:0016874">
    <property type="term" value="F:ligase activity"/>
    <property type="evidence" value="ECO:0007669"/>
    <property type="project" value="UniProtKB-KW"/>
</dbReference>
<dbReference type="SUPFAM" id="SSF48452">
    <property type="entry name" value="TPR-like"/>
    <property type="match status" value="1"/>
</dbReference>
<feature type="transmembrane region" description="Helical" evidence="5">
    <location>
        <begin position="415"/>
        <end position="434"/>
    </location>
</feature>
<evidence type="ECO:0000256" key="1">
    <source>
        <dbReference type="ARBA" id="ARBA00004141"/>
    </source>
</evidence>
<dbReference type="EMBL" id="JBAFSM010000018">
    <property type="protein sequence ID" value="MEG3437631.1"/>
    <property type="molecule type" value="Genomic_DNA"/>
</dbReference>
<dbReference type="Gene3D" id="1.25.40.10">
    <property type="entry name" value="Tetratricopeptide repeat domain"/>
    <property type="match status" value="1"/>
</dbReference>
<sequence>MAATTPDIPTARVWLLLTAFLYAVFTLLPDSHSLMVSWPWVAVWQIGLLCPILWLLLTIAHREKFPFLGNGFDIAIAILALGLLVSSLFAEFPHPARWYSWATLGAIAALYALNQWIVSENSERRRYRALIFQGYLDLTFIILSLFLWTTQTLLPELARIDGLRKLGINLSFDFSVLELRNWAPLGHQNYVAGYLVLALPLLVGLAILARDWQRWLWLTGAALGVLDLYTTSSRGGWLGLVGVCAFGLGILLFPSKIPRIWVGLAGLGTFSLLSLFIFANNRLKTVITSTLQGNGDSEFSYRQINALIGWRMGSEHPFTGIGPGNVPLAYQKYRPFTAGRSSEWIYQLHSTPAHLWAELGIWGVVVPAILIFLLIYHFRRFGADGEPRERILSRCLLAGFFGYGLVGLTDYQLDNISIAGTLTLYLACLTSSLPREDKKTVIPAKWIVLAGIGLVIAMVLWLVPVHRAWQLSSIGFTYLRDNKIEPFRKALVRAGELAPREPYYPYQLGWNLGNPALTGNNPNASAAAIQAFQRANRISPYLEFGHSNLGWLLLRTNPAEATRSFTESARLIPAKRGVFDGLARSLLERGQKDLAIDALALEGIRDPLFITAPVWRSPRLQPLYQALLDRMEKIYDQLLNGNPSPALRNYLLSSRGTLRWWRGNGARAAEDWQKSGNSSGLALLERAAGKSIDLATLPAGMNSILPVWDNPTRRLPLLRQAWLRSRQEVLSPDIERQLLESLSGSPNLDIWLREKAPALPYNRQRTGFGVNIRHLDGPQPYDFAPVFENLAVSTWFSELFASPDYFPEFDTALQPFREELLAKIGKLS</sequence>
<feature type="transmembrane region" description="Helical" evidence="5">
    <location>
        <begin position="72"/>
        <end position="92"/>
    </location>
</feature>
<dbReference type="Proteomes" id="UP001328733">
    <property type="component" value="Unassembled WGS sequence"/>
</dbReference>
<comment type="subcellular location">
    <subcellularLocation>
        <location evidence="1">Membrane</location>
        <topology evidence="1">Multi-pass membrane protein</topology>
    </subcellularLocation>
</comment>
<feature type="domain" description="O-antigen ligase-related" evidence="6">
    <location>
        <begin position="221"/>
        <end position="366"/>
    </location>
</feature>
<keyword evidence="3 5" id="KW-1133">Transmembrane helix</keyword>
<evidence type="ECO:0000256" key="4">
    <source>
        <dbReference type="ARBA" id="ARBA00023136"/>
    </source>
</evidence>
<organism evidence="7 8">
    <name type="scientific">Pannus brasiliensis CCIBt3594</name>
    <dbReference type="NCBI Taxonomy" id="1427578"/>
    <lineage>
        <taxon>Bacteria</taxon>
        <taxon>Bacillati</taxon>
        <taxon>Cyanobacteriota</taxon>
        <taxon>Cyanophyceae</taxon>
        <taxon>Oscillatoriophycideae</taxon>
        <taxon>Chroococcales</taxon>
        <taxon>Microcystaceae</taxon>
        <taxon>Pannus</taxon>
    </lineage>
</organism>
<gene>
    <name evidence="7" type="ORF">V0288_10920</name>
</gene>
<feature type="transmembrane region" description="Helical" evidence="5">
    <location>
        <begin position="391"/>
        <end position="409"/>
    </location>
</feature>
<evidence type="ECO:0000256" key="3">
    <source>
        <dbReference type="ARBA" id="ARBA00022989"/>
    </source>
</evidence>
<feature type="transmembrane region" description="Helical" evidence="5">
    <location>
        <begin position="129"/>
        <end position="148"/>
    </location>
</feature>
<evidence type="ECO:0000256" key="2">
    <source>
        <dbReference type="ARBA" id="ARBA00022692"/>
    </source>
</evidence>
<dbReference type="AlphaFoldDB" id="A0AAW9QW27"/>
<evidence type="ECO:0000259" key="6">
    <source>
        <dbReference type="Pfam" id="PF04932"/>
    </source>
</evidence>
<feature type="transmembrane region" description="Helical" evidence="5">
    <location>
        <begin position="237"/>
        <end position="253"/>
    </location>
</feature>
<feature type="transmembrane region" description="Helical" evidence="5">
    <location>
        <begin position="446"/>
        <end position="463"/>
    </location>
</feature>
<keyword evidence="7" id="KW-0436">Ligase</keyword>
<dbReference type="InterPro" id="IPR051533">
    <property type="entry name" value="WaaL-like"/>
</dbReference>